<evidence type="ECO:0000256" key="6">
    <source>
        <dbReference type="ARBA" id="ARBA00022989"/>
    </source>
</evidence>
<evidence type="ECO:0000256" key="8">
    <source>
        <dbReference type="ARBA" id="ARBA00023180"/>
    </source>
</evidence>
<dbReference type="InterPro" id="IPR018107">
    <property type="entry name" value="Na-dicarboxylate_symporter_CS"/>
</dbReference>
<evidence type="ECO:0000313" key="11">
    <source>
        <dbReference type="Proteomes" id="UP001235939"/>
    </source>
</evidence>
<keyword evidence="8" id="KW-0325">Glycoprotein</keyword>
<evidence type="ECO:0000256" key="9">
    <source>
        <dbReference type="RuleBase" id="RU361216"/>
    </source>
</evidence>
<keyword evidence="4 9" id="KW-0812">Transmembrane</keyword>
<sequence>MLGDVIRMTNPNTSFGKKVVDWCRTNLLLVLTVLGVVLGVALGFAARLGTYNDDVIMLVSFPGEILMRMLKMLILPLIISSMITGRARGRWYMVHDHSYLKATVSSKMNGLRSVLNSRNSESQFDIPGLAQLDAKSSGKMGSRALLYYFVTTILAAVVGIILVLLIHPGDPSIKKDLGTGTEEKKVSTLDAFLDLVRNMFPENLLQASFMQVETTYKKKKVALVKLVNDTMEAALGNSTNITTSAMERGLIYKDGTNVLGLIVFCIAFGIIAGQMGPEAEVIISFFAVLNEIVMKLVVIIMWYSPFGIMSLIIGKIMSIHDMARTAQQLGMYMLTVITGLAIHAIITLPAIYFAFTRKSPLRFFKGMLQAWITALGTASSAATLPVTFRCLEENNHIDKRVTRFVLPVGATVNMDGTALYEAVAAIFIAQMNGITLDAGEVIAVSLTATAASIGAASVPSAGLVTMLLVLTAVGLPTKDISMIVAVDWLLDRIRTSINVLGDGFGAGIVDHLSRAELDKIDHDHAIKDMELHSRRASSLKPHPQDHNSLQEN</sequence>
<keyword evidence="7 9" id="KW-0472">Membrane</keyword>
<dbReference type="EMBL" id="CP092868">
    <property type="protein sequence ID" value="UYV68771.1"/>
    <property type="molecule type" value="Genomic_DNA"/>
</dbReference>
<evidence type="ECO:0000256" key="7">
    <source>
        <dbReference type="ARBA" id="ARBA00023136"/>
    </source>
</evidence>
<feature type="transmembrane region" description="Helical" evidence="9">
    <location>
        <begin position="258"/>
        <end position="275"/>
    </location>
</feature>
<evidence type="ECO:0000256" key="2">
    <source>
        <dbReference type="ARBA" id="ARBA00006148"/>
    </source>
</evidence>
<dbReference type="PROSITE" id="PS00714">
    <property type="entry name" value="NA_DICARBOXYL_SYMP_2"/>
    <property type="match status" value="1"/>
</dbReference>
<name>A0ABY6KIY7_9ARAC</name>
<feature type="transmembrane region" description="Helical" evidence="9">
    <location>
        <begin position="367"/>
        <end position="388"/>
    </location>
</feature>
<reference evidence="10 11" key="1">
    <citation type="submission" date="2022-01" db="EMBL/GenBank/DDBJ databases">
        <title>A chromosomal length assembly of Cordylochernes scorpioides.</title>
        <authorList>
            <person name="Zeh D."/>
            <person name="Zeh J."/>
        </authorList>
    </citation>
    <scope>NUCLEOTIDE SEQUENCE [LARGE SCALE GENOMIC DNA]</scope>
    <source>
        <strain evidence="10">IN4F17</strain>
        <tissue evidence="10">Whole Body</tissue>
    </source>
</reference>
<evidence type="ECO:0000313" key="10">
    <source>
        <dbReference type="EMBL" id="UYV68771.1"/>
    </source>
</evidence>
<dbReference type="Gene3D" id="1.10.3860.10">
    <property type="entry name" value="Sodium:dicarboxylate symporter"/>
    <property type="match status" value="1"/>
</dbReference>
<feature type="non-terminal residue" evidence="10">
    <location>
        <position position="1"/>
    </location>
</feature>
<protein>
    <recommendedName>
        <fullName evidence="9">Amino acid transporter</fullName>
    </recommendedName>
</protein>
<evidence type="ECO:0000256" key="1">
    <source>
        <dbReference type="ARBA" id="ARBA00004141"/>
    </source>
</evidence>
<dbReference type="InterPro" id="IPR050746">
    <property type="entry name" value="DAACS"/>
</dbReference>
<dbReference type="InterPro" id="IPR001991">
    <property type="entry name" value="Na-dicarboxylate_symporter"/>
</dbReference>
<comment type="similarity">
    <text evidence="2 9">Belongs to the dicarboxylate/amino acid:cation symporter (DAACS) (TC 2.A.23) family.</text>
</comment>
<keyword evidence="3 9" id="KW-0813">Transport</keyword>
<dbReference type="InterPro" id="IPR036458">
    <property type="entry name" value="Na:dicarbo_symporter_sf"/>
</dbReference>
<proteinExistence type="inferred from homology"/>
<accession>A0ABY6KIY7</accession>
<keyword evidence="11" id="KW-1185">Reference proteome</keyword>
<dbReference type="PRINTS" id="PR00173">
    <property type="entry name" value="EDTRNSPORT"/>
</dbReference>
<evidence type="ECO:0000256" key="4">
    <source>
        <dbReference type="ARBA" id="ARBA00022692"/>
    </source>
</evidence>
<dbReference type="PROSITE" id="PS00713">
    <property type="entry name" value="NA_DICARBOXYL_SYMP_1"/>
    <property type="match status" value="1"/>
</dbReference>
<dbReference type="PANTHER" id="PTHR11958:SF99">
    <property type="entry name" value="SODIUM-DEPENDENT EXCITATORY AMINO ACID TRANSPORTER GLT-6-RELATED"/>
    <property type="match status" value="1"/>
</dbReference>
<feature type="transmembrane region" description="Helical" evidence="9">
    <location>
        <begin position="329"/>
        <end position="355"/>
    </location>
</feature>
<comment type="subcellular location">
    <subcellularLocation>
        <location evidence="1 9">Membrane</location>
        <topology evidence="1 9">Multi-pass membrane protein</topology>
    </subcellularLocation>
</comment>
<gene>
    <name evidence="10" type="ORF">LAZ67_6000814</name>
</gene>
<keyword evidence="6 9" id="KW-1133">Transmembrane helix</keyword>
<dbReference type="Proteomes" id="UP001235939">
    <property type="component" value="Chromosome 06"/>
</dbReference>
<feature type="transmembrane region" description="Helical" evidence="9">
    <location>
        <begin position="27"/>
        <end position="45"/>
    </location>
</feature>
<evidence type="ECO:0000256" key="3">
    <source>
        <dbReference type="ARBA" id="ARBA00022448"/>
    </source>
</evidence>
<organism evidence="10 11">
    <name type="scientific">Cordylochernes scorpioides</name>
    <dbReference type="NCBI Taxonomy" id="51811"/>
    <lineage>
        <taxon>Eukaryota</taxon>
        <taxon>Metazoa</taxon>
        <taxon>Ecdysozoa</taxon>
        <taxon>Arthropoda</taxon>
        <taxon>Chelicerata</taxon>
        <taxon>Arachnida</taxon>
        <taxon>Pseudoscorpiones</taxon>
        <taxon>Cheliferoidea</taxon>
        <taxon>Chernetidae</taxon>
        <taxon>Cordylochernes</taxon>
    </lineage>
</organism>
<dbReference type="PANTHER" id="PTHR11958">
    <property type="entry name" value="SODIUM/DICARBOXYLATE SYMPORTER-RELATED"/>
    <property type="match status" value="1"/>
</dbReference>
<feature type="transmembrane region" description="Helical" evidence="9">
    <location>
        <begin position="296"/>
        <end position="317"/>
    </location>
</feature>
<dbReference type="SUPFAM" id="SSF118215">
    <property type="entry name" value="Proton glutamate symport protein"/>
    <property type="match status" value="2"/>
</dbReference>
<feature type="transmembrane region" description="Helical" evidence="9">
    <location>
        <begin position="145"/>
        <end position="166"/>
    </location>
</feature>
<keyword evidence="5 9" id="KW-0769">Symport</keyword>
<evidence type="ECO:0000256" key="5">
    <source>
        <dbReference type="ARBA" id="ARBA00022847"/>
    </source>
</evidence>
<dbReference type="Pfam" id="PF00375">
    <property type="entry name" value="SDF"/>
    <property type="match status" value="2"/>
</dbReference>